<evidence type="ECO:0000313" key="4">
    <source>
        <dbReference type="Proteomes" id="UP001286313"/>
    </source>
</evidence>
<keyword evidence="4" id="KW-1185">Reference proteome</keyword>
<feature type="region of interest" description="Disordered" evidence="1">
    <location>
        <begin position="283"/>
        <end position="358"/>
    </location>
</feature>
<sequence>MATGGVWTYCKQLIVCILVVLCTSHVSSSSWGRRVPVRIEAVFTPKINHILLLEHERTPVLVSGEETEVEVWGSGLSRGVEAGLTAAQGVQGAPCRSLITPPLTRNNNNNNKHPLSTTSHNYAVFTVPAEYTAEIVGVGGDNFNNQELWLCTRDQQHPQYHNNGGGGGGGVVRARHGGWIHQGPDSRLVLVHRPQPSTHKLSLRSVEHPPHSNVPLLTTLSPHALTTQGGAEGEPTKPPPTTTSLLADSEDPPAITTTPAAAQMMRDFEGGVRDIFNVAGSRRGAEAVMPRPRTEGSDTSFDPHDRMLGDMPSGGGGDDNVSVENTSAGDTSRTPDKVNKEKRSGEGRTSGGVDGVADLKSGKDAVELSETLMNVMNDEAIITDDGGGRVGPDSGNNNGDGESTAPEDYLNTDITTTTTTTSPSAAQEGDPILPSLSMIHIHGLRVEAHSKGVEYEDLAVSLLVNNEATIRLFGEGMTSEMEVLFTADSGDPSDPALGCSARLSKAFK</sequence>
<feature type="region of interest" description="Disordered" evidence="1">
    <location>
        <begin position="382"/>
        <end position="409"/>
    </location>
</feature>
<keyword evidence="2" id="KW-0732">Signal</keyword>
<protein>
    <recommendedName>
        <fullName evidence="5">Trans-sialidase</fullName>
    </recommendedName>
</protein>
<feature type="region of interest" description="Disordered" evidence="1">
    <location>
        <begin position="225"/>
        <end position="254"/>
    </location>
</feature>
<comment type="caution">
    <text evidence="3">The sequence shown here is derived from an EMBL/GenBank/DDBJ whole genome shotgun (WGS) entry which is preliminary data.</text>
</comment>
<organism evidence="3 4">
    <name type="scientific">Petrolisthes cinctipes</name>
    <name type="common">Flat porcelain crab</name>
    <dbReference type="NCBI Taxonomy" id="88211"/>
    <lineage>
        <taxon>Eukaryota</taxon>
        <taxon>Metazoa</taxon>
        <taxon>Ecdysozoa</taxon>
        <taxon>Arthropoda</taxon>
        <taxon>Crustacea</taxon>
        <taxon>Multicrustacea</taxon>
        <taxon>Malacostraca</taxon>
        <taxon>Eumalacostraca</taxon>
        <taxon>Eucarida</taxon>
        <taxon>Decapoda</taxon>
        <taxon>Pleocyemata</taxon>
        <taxon>Anomura</taxon>
        <taxon>Galatheoidea</taxon>
        <taxon>Porcellanidae</taxon>
        <taxon>Petrolisthes</taxon>
    </lineage>
</organism>
<reference evidence="3" key="1">
    <citation type="submission" date="2023-10" db="EMBL/GenBank/DDBJ databases">
        <title>Genome assemblies of two species of porcelain crab, Petrolisthes cinctipes and Petrolisthes manimaculis (Anomura: Porcellanidae).</title>
        <authorList>
            <person name="Angst P."/>
        </authorList>
    </citation>
    <scope>NUCLEOTIDE SEQUENCE</scope>
    <source>
        <strain evidence="3">PB745_01</strain>
        <tissue evidence="3">Gill</tissue>
    </source>
</reference>
<evidence type="ECO:0000256" key="2">
    <source>
        <dbReference type="SAM" id="SignalP"/>
    </source>
</evidence>
<feature type="non-terminal residue" evidence="3">
    <location>
        <position position="1"/>
    </location>
</feature>
<name>A0AAE1BWF2_PETCI</name>
<feature type="signal peptide" evidence="2">
    <location>
        <begin position="1"/>
        <end position="28"/>
    </location>
</feature>
<dbReference type="EMBL" id="JAWQEG010005350">
    <property type="protein sequence ID" value="KAK3858308.1"/>
    <property type="molecule type" value="Genomic_DNA"/>
</dbReference>
<dbReference type="Proteomes" id="UP001286313">
    <property type="component" value="Unassembled WGS sequence"/>
</dbReference>
<feature type="compositionally biased region" description="Basic and acidic residues" evidence="1">
    <location>
        <begin position="333"/>
        <end position="346"/>
    </location>
</feature>
<evidence type="ECO:0000313" key="3">
    <source>
        <dbReference type="EMBL" id="KAK3858308.1"/>
    </source>
</evidence>
<evidence type="ECO:0008006" key="5">
    <source>
        <dbReference type="Google" id="ProtNLM"/>
    </source>
</evidence>
<gene>
    <name evidence="3" type="ORF">Pcinc_035492</name>
</gene>
<evidence type="ECO:0000256" key="1">
    <source>
        <dbReference type="SAM" id="MobiDB-lite"/>
    </source>
</evidence>
<feature type="compositionally biased region" description="Polar residues" evidence="1">
    <location>
        <begin position="322"/>
        <end position="332"/>
    </location>
</feature>
<accession>A0AAE1BWF2</accession>
<feature type="compositionally biased region" description="Basic and acidic residues" evidence="1">
    <location>
        <begin position="292"/>
        <end position="308"/>
    </location>
</feature>
<dbReference type="AlphaFoldDB" id="A0AAE1BWF2"/>
<feature type="chain" id="PRO_5042062522" description="Trans-sialidase" evidence="2">
    <location>
        <begin position="29"/>
        <end position="508"/>
    </location>
</feature>
<proteinExistence type="predicted"/>